<evidence type="ECO:0000256" key="11">
    <source>
        <dbReference type="ARBA" id="ARBA00023136"/>
    </source>
</evidence>
<evidence type="ECO:0000256" key="5">
    <source>
        <dbReference type="ARBA" id="ARBA00022496"/>
    </source>
</evidence>
<dbReference type="InterPro" id="IPR021731">
    <property type="entry name" value="AMIN_dom"/>
</dbReference>
<evidence type="ECO:0000256" key="2">
    <source>
        <dbReference type="ARBA" id="ARBA00009810"/>
    </source>
</evidence>
<dbReference type="InterPro" id="IPR039426">
    <property type="entry name" value="TonB-dep_rcpt-like"/>
</dbReference>
<evidence type="ECO:0000256" key="8">
    <source>
        <dbReference type="ARBA" id="ARBA00023004"/>
    </source>
</evidence>
<name>A0ABR9UWN2_9CHRO</name>
<evidence type="ECO:0000256" key="12">
    <source>
        <dbReference type="ARBA" id="ARBA00023237"/>
    </source>
</evidence>
<keyword evidence="11 13" id="KW-0472">Membrane</keyword>
<dbReference type="InterPro" id="IPR000531">
    <property type="entry name" value="Beta-barrel_TonB"/>
</dbReference>
<evidence type="ECO:0000256" key="13">
    <source>
        <dbReference type="PROSITE-ProRule" id="PRU01360"/>
    </source>
</evidence>
<evidence type="ECO:0000256" key="7">
    <source>
        <dbReference type="ARBA" id="ARBA00022729"/>
    </source>
</evidence>
<keyword evidence="20" id="KW-1185">Reference proteome</keyword>
<dbReference type="EMBL" id="JADEWN010000063">
    <property type="protein sequence ID" value="MBE9192707.1"/>
    <property type="molecule type" value="Genomic_DNA"/>
</dbReference>
<keyword evidence="4 13" id="KW-1134">Transmembrane beta strand</keyword>
<proteinExistence type="inferred from homology"/>
<dbReference type="Pfam" id="PF07715">
    <property type="entry name" value="Plug"/>
    <property type="match status" value="1"/>
</dbReference>
<dbReference type="InterPro" id="IPR010105">
    <property type="entry name" value="TonB_sidphr_rcpt"/>
</dbReference>
<keyword evidence="3 13" id="KW-0813">Transport</keyword>
<dbReference type="InterPro" id="IPR036942">
    <property type="entry name" value="Beta-barrel_TonB_sf"/>
</dbReference>
<keyword evidence="8" id="KW-0408">Iron</keyword>
<dbReference type="NCBIfam" id="TIGR01783">
    <property type="entry name" value="TonB-siderophor"/>
    <property type="match status" value="1"/>
</dbReference>
<evidence type="ECO:0000313" key="19">
    <source>
        <dbReference type="EMBL" id="MBE9192707.1"/>
    </source>
</evidence>
<dbReference type="CDD" id="cd01347">
    <property type="entry name" value="ligand_gated_channel"/>
    <property type="match status" value="1"/>
</dbReference>
<keyword evidence="7" id="KW-0732">Signal</keyword>
<dbReference type="Proteomes" id="UP000651156">
    <property type="component" value="Unassembled WGS sequence"/>
</dbReference>
<feature type="domain" description="TonB-dependent receptor plug" evidence="17">
    <location>
        <begin position="246"/>
        <end position="349"/>
    </location>
</feature>
<accession>A0ABR9UWN2</accession>
<evidence type="ECO:0000256" key="10">
    <source>
        <dbReference type="ARBA" id="ARBA00023077"/>
    </source>
</evidence>
<comment type="similarity">
    <text evidence="2 13 14">Belongs to the TonB-dependent receptor family.</text>
</comment>
<dbReference type="InterPro" id="IPR037066">
    <property type="entry name" value="Plug_dom_sf"/>
</dbReference>
<dbReference type="RefSeq" id="WP_193934119.1">
    <property type="nucleotide sequence ID" value="NZ_CAWPMZ010000100.1"/>
</dbReference>
<evidence type="ECO:0000259" key="17">
    <source>
        <dbReference type="Pfam" id="PF07715"/>
    </source>
</evidence>
<evidence type="ECO:0000256" key="6">
    <source>
        <dbReference type="ARBA" id="ARBA00022692"/>
    </source>
</evidence>
<sequence>MKRDFGNWCVERSPFGNNAQYWLRLWLILISSVSSVVALSPAGAQEANAKDYSPPSTDIRQSEIKQPATTLNEWLTQIAQTSVVQVTGVQANPTDKGVEVILQTTQGEQLQITNRSTENNFIADIPNAQLRLPSGDAFTFSSQNPVEGITEITVTNLDANTIRVTVAGEARLPTVELFDSDEGLIFGLTPAVTAMQPEPEQPTSETLPEEPAAQQDDLIEILVTGQQDTGYRVPNASVGTRTDIPLRDIPASIQVVPRQILEDQQITRLNEAFRNVPGVEIGGVSPRTTGDFVNIRGFDTGFNNSSFLRNGIQDPRLGFGGFNLATIERIEFLRGPASVLYGNLEPGGAINLVTKQPLSEPFYAIEASVGSFDSYRGAIDLSGPLNESGTVLYRFNAAAQTTESFIDFLFDRRYVVAPTLAINFNESTSLNIWGEYSRLENSFDLGVPAVGSVLPNPLGDIPRNRNLTDPGNFNVDETYRIGFDLQHRFSDNWQLRSAFLASFYTNDRDFAFTRALLDDNRTVTRGFSRGNPVFSDDLYNFDTYVTGEFLTGSIQHQLTAGINLRWNDSFVGSEDATAEPIDIFNPVYNPPPSSFVSDPGTEYGSRILGIYIQDQVTLLDNLKLLLGGRFDFAHQEQRNLSLDTEVEDDYQEFSPRLGIIYQPIQPISLYASYGRSFSLPDAAFSDITLEPEFGTQYEIGVKAEISNQLAANLALYELTRSNLSTTDPNDPLRTIQVGEQRSRGIEFDISGEILPGWNIVAGYALTDAEITEDNDLPVGNALNNVSRNSFNFWTTYEIQSGDFQGLGFGLGLFFVDDRPGDLANTFELPSYLRTDAAIFYRRGQLRATLNFRNLFDVDYFAAAQNRNRVFRGDPFTVQGTISWEF</sequence>
<keyword evidence="10 14" id="KW-0798">TonB box</keyword>
<reference evidence="19 20" key="1">
    <citation type="submission" date="2020-10" db="EMBL/GenBank/DDBJ databases">
        <authorList>
            <person name="Castelo-Branco R."/>
            <person name="Eusebio N."/>
            <person name="Adriana R."/>
            <person name="Vieira A."/>
            <person name="Brugerolle De Fraissinette N."/>
            <person name="Rezende De Castro R."/>
            <person name="Schneider M.P."/>
            <person name="Vasconcelos V."/>
            <person name="Leao P.N."/>
        </authorList>
    </citation>
    <scope>NUCLEOTIDE SEQUENCE [LARGE SCALE GENOMIC DNA]</scope>
    <source>
        <strain evidence="19 20">LEGE 06123</strain>
    </source>
</reference>
<evidence type="ECO:0000256" key="1">
    <source>
        <dbReference type="ARBA" id="ARBA00004571"/>
    </source>
</evidence>
<dbReference type="Pfam" id="PF11741">
    <property type="entry name" value="AMIN"/>
    <property type="match status" value="1"/>
</dbReference>
<evidence type="ECO:0000256" key="15">
    <source>
        <dbReference type="SAM" id="Phobius"/>
    </source>
</evidence>
<keyword evidence="15" id="KW-1133">Transmembrane helix</keyword>
<evidence type="ECO:0000259" key="18">
    <source>
        <dbReference type="Pfam" id="PF11741"/>
    </source>
</evidence>
<keyword evidence="9" id="KW-0406">Ion transport</keyword>
<dbReference type="PANTHER" id="PTHR32552">
    <property type="entry name" value="FERRICHROME IRON RECEPTOR-RELATED"/>
    <property type="match status" value="1"/>
</dbReference>
<evidence type="ECO:0000256" key="3">
    <source>
        <dbReference type="ARBA" id="ARBA00022448"/>
    </source>
</evidence>
<dbReference type="Gene3D" id="2.40.170.20">
    <property type="entry name" value="TonB-dependent receptor, beta-barrel domain"/>
    <property type="match status" value="1"/>
</dbReference>
<dbReference type="PROSITE" id="PS52016">
    <property type="entry name" value="TONB_DEPENDENT_REC_3"/>
    <property type="match status" value="1"/>
</dbReference>
<keyword evidence="6 13" id="KW-0812">Transmembrane</keyword>
<comment type="subcellular location">
    <subcellularLocation>
        <location evidence="1 13">Cell outer membrane</location>
        <topology evidence="1 13">Multi-pass membrane protein</topology>
    </subcellularLocation>
</comment>
<feature type="domain" description="TonB-dependent receptor-like beta-barrel" evidence="16">
    <location>
        <begin position="423"/>
        <end position="854"/>
    </location>
</feature>
<keyword evidence="19" id="KW-0675">Receptor</keyword>
<comment type="caution">
    <text evidence="19">The sequence shown here is derived from an EMBL/GenBank/DDBJ whole genome shotgun (WGS) entry which is preliminary data.</text>
</comment>
<dbReference type="SUPFAM" id="SSF56935">
    <property type="entry name" value="Porins"/>
    <property type="match status" value="1"/>
</dbReference>
<feature type="domain" description="AMIN" evidence="18">
    <location>
        <begin position="89"/>
        <end position="187"/>
    </location>
</feature>
<evidence type="ECO:0000256" key="14">
    <source>
        <dbReference type="RuleBase" id="RU003357"/>
    </source>
</evidence>
<evidence type="ECO:0000259" key="16">
    <source>
        <dbReference type="Pfam" id="PF00593"/>
    </source>
</evidence>
<keyword evidence="5" id="KW-0410">Iron transport</keyword>
<evidence type="ECO:0000256" key="4">
    <source>
        <dbReference type="ARBA" id="ARBA00022452"/>
    </source>
</evidence>
<dbReference type="Gene3D" id="2.170.130.10">
    <property type="entry name" value="TonB-dependent receptor, plug domain"/>
    <property type="match status" value="1"/>
</dbReference>
<dbReference type="Pfam" id="PF00593">
    <property type="entry name" value="TonB_dep_Rec_b-barrel"/>
    <property type="match status" value="1"/>
</dbReference>
<gene>
    <name evidence="19" type="ORF">IQ230_20605</name>
</gene>
<protein>
    <submittedName>
        <fullName evidence="19">TonB-dependent siderophore receptor</fullName>
    </submittedName>
</protein>
<dbReference type="InterPro" id="IPR012910">
    <property type="entry name" value="Plug_dom"/>
</dbReference>
<feature type="transmembrane region" description="Helical" evidence="15">
    <location>
        <begin position="21"/>
        <end position="44"/>
    </location>
</feature>
<evidence type="ECO:0000313" key="20">
    <source>
        <dbReference type="Proteomes" id="UP000651156"/>
    </source>
</evidence>
<keyword evidence="12 13" id="KW-0998">Cell outer membrane</keyword>
<dbReference type="PANTHER" id="PTHR32552:SF68">
    <property type="entry name" value="FERRICHROME OUTER MEMBRANE TRANSPORTER_PHAGE RECEPTOR"/>
    <property type="match status" value="1"/>
</dbReference>
<evidence type="ECO:0000256" key="9">
    <source>
        <dbReference type="ARBA" id="ARBA00023065"/>
    </source>
</evidence>
<organism evidence="19 20">
    <name type="scientific">Gloeocapsopsis crepidinum LEGE 06123</name>
    <dbReference type="NCBI Taxonomy" id="588587"/>
    <lineage>
        <taxon>Bacteria</taxon>
        <taxon>Bacillati</taxon>
        <taxon>Cyanobacteriota</taxon>
        <taxon>Cyanophyceae</taxon>
        <taxon>Oscillatoriophycideae</taxon>
        <taxon>Chroococcales</taxon>
        <taxon>Chroococcaceae</taxon>
        <taxon>Gloeocapsopsis</taxon>
    </lineage>
</organism>